<dbReference type="Pfam" id="PF03698">
    <property type="entry name" value="UPF0180"/>
    <property type="match status" value="1"/>
</dbReference>
<gene>
    <name evidence="1" type="ORF">OXH55_04995</name>
</gene>
<protein>
    <submittedName>
        <fullName evidence="1">YkuS family protein</fullName>
    </submittedName>
</protein>
<name>A0ABT4CLQ3_9CLOT</name>
<evidence type="ECO:0000313" key="2">
    <source>
        <dbReference type="Proteomes" id="UP001079657"/>
    </source>
</evidence>
<keyword evidence="2" id="KW-1185">Reference proteome</keyword>
<dbReference type="InterPro" id="IPR005370">
    <property type="entry name" value="UPF0180"/>
</dbReference>
<sequence length="123" mass="13578">MHYIAVEKGLDNVTDYLIQQGYNIEEFYEGMKSNPEYFNKFDAVVSSDLDRNILQITDERTTASGINAGILGTQEGLSSVSAINTGLVNENNIGLQEDFTSVPIVSANAMTPEQIQEKIDNLK</sequence>
<evidence type="ECO:0000313" key="1">
    <source>
        <dbReference type="EMBL" id="MCY6369980.1"/>
    </source>
</evidence>
<reference evidence="1" key="1">
    <citation type="submission" date="2022-12" db="EMBL/GenBank/DDBJ databases">
        <authorList>
            <person name="Wang J."/>
        </authorList>
    </citation>
    <scope>NUCLEOTIDE SEQUENCE</scope>
    <source>
        <strain evidence="1">HY-42-06</strain>
    </source>
</reference>
<accession>A0ABT4CLQ3</accession>
<organism evidence="1 2">
    <name type="scientific">Clostridium ganghwense</name>
    <dbReference type="NCBI Taxonomy" id="312089"/>
    <lineage>
        <taxon>Bacteria</taxon>
        <taxon>Bacillati</taxon>
        <taxon>Bacillota</taxon>
        <taxon>Clostridia</taxon>
        <taxon>Eubacteriales</taxon>
        <taxon>Clostridiaceae</taxon>
        <taxon>Clostridium</taxon>
    </lineage>
</organism>
<dbReference type="RefSeq" id="WP_268048453.1">
    <property type="nucleotide sequence ID" value="NZ_JAPQES010000001.1"/>
</dbReference>
<dbReference type="Proteomes" id="UP001079657">
    <property type="component" value="Unassembled WGS sequence"/>
</dbReference>
<proteinExistence type="predicted"/>
<comment type="caution">
    <text evidence="1">The sequence shown here is derived from an EMBL/GenBank/DDBJ whole genome shotgun (WGS) entry which is preliminary data.</text>
</comment>
<dbReference type="EMBL" id="JAPQES010000001">
    <property type="protein sequence ID" value="MCY6369980.1"/>
    <property type="molecule type" value="Genomic_DNA"/>
</dbReference>